<reference evidence="3" key="1">
    <citation type="submission" date="2020-10" db="EMBL/GenBank/DDBJ databases">
        <authorList>
            <person name="Han B."/>
            <person name="Lu T."/>
            <person name="Zhao Q."/>
            <person name="Huang X."/>
            <person name="Zhao Y."/>
        </authorList>
    </citation>
    <scope>NUCLEOTIDE SEQUENCE</scope>
</reference>
<proteinExistence type="predicted"/>
<dbReference type="Proteomes" id="UP000604825">
    <property type="component" value="Unassembled WGS sequence"/>
</dbReference>
<comment type="caution">
    <text evidence="3">The sequence shown here is derived from an EMBL/GenBank/DDBJ whole genome shotgun (WGS) entry which is preliminary data.</text>
</comment>
<dbReference type="EMBL" id="CAJGYO010000019">
    <property type="protein sequence ID" value="CAD6339983.1"/>
    <property type="molecule type" value="Genomic_DNA"/>
</dbReference>
<dbReference type="OrthoDB" id="5984008at2759"/>
<gene>
    <name evidence="3" type="ORF">NCGR_LOCUS64081</name>
</gene>
<keyword evidence="2" id="KW-0732">Signal</keyword>
<dbReference type="Gene3D" id="3.40.190.10">
    <property type="entry name" value="Periplasmic binding protein-like II"/>
    <property type="match status" value="1"/>
</dbReference>
<sequence>MEWWPRRCRLTVALLLILLAVAHRDVLAGAAVPPGTGGVVGGVHTDPHRIGGAGASGDDDVVTQASAPAEGTHGRELARKNSGTASRGCEKKLRIAVPHKSGFKAFVNITHPNTERQKVTGYSIDIFKAAIGDATA</sequence>
<evidence type="ECO:0000256" key="1">
    <source>
        <dbReference type="SAM" id="MobiDB-lite"/>
    </source>
</evidence>
<feature type="region of interest" description="Disordered" evidence="1">
    <location>
        <begin position="66"/>
        <end position="85"/>
    </location>
</feature>
<evidence type="ECO:0000313" key="4">
    <source>
        <dbReference type="Proteomes" id="UP000604825"/>
    </source>
</evidence>
<protein>
    <submittedName>
        <fullName evidence="3">Uncharacterized protein</fullName>
    </submittedName>
</protein>
<evidence type="ECO:0000256" key="2">
    <source>
        <dbReference type="SAM" id="SignalP"/>
    </source>
</evidence>
<keyword evidence="4" id="KW-1185">Reference proteome</keyword>
<feature type="signal peptide" evidence="2">
    <location>
        <begin position="1"/>
        <end position="22"/>
    </location>
</feature>
<feature type="chain" id="PRO_5032344309" evidence="2">
    <location>
        <begin position="23"/>
        <end position="136"/>
    </location>
</feature>
<accession>A0A811SFD4</accession>
<name>A0A811SFD4_9POAL</name>
<dbReference type="AlphaFoldDB" id="A0A811SFD4"/>
<organism evidence="3 4">
    <name type="scientific">Miscanthus lutarioriparius</name>
    <dbReference type="NCBI Taxonomy" id="422564"/>
    <lineage>
        <taxon>Eukaryota</taxon>
        <taxon>Viridiplantae</taxon>
        <taxon>Streptophyta</taxon>
        <taxon>Embryophyta</taxon>
        <taxon>Tracheophyta</taxon>
        <taxon>Spermatophyta</taxon>
        <taxon>Magnoliopsida</taxon>
        <taxon>Liliopsida</taxon>
        <taxon>Poales</taxon>
        <taxon>Poaceae</taxon>
        <taxon>PACMAD clade</taxon>
        <taxon>Panicoideae</taxon>
        <taxon>Andropogonodae</taxon>
        <taxon>Andropogoneae</taxon>
        <taxon>Saccharinae</taxon>
        <taxon>Miscanthus</taxon>
    </lineage>
</organism>
<evidence type="ECO:0000313" key="3">
    <source>
        <dbReference type="EMBL" id="CAD6339983.1"/>
    </source>
</evidence>